<dbReference type="RefSeq" id="XP_024728028.1">
    <property type="nucleotide sequence ID" value="XM_024881676.1"/>
</dbReference>
<dbReference type="EMBL" id="KZ613912">
    <property type="protein sequence ID" value="PMD51124.1"/>
    <property type="molecule type" value="Genomic_DNA"/>
</dbReference>
<name>A0A2J6SK51_9HELO</name>
<dbReference type="OrthoDB" id="20872at2759"/>
<dbReference type="PANTHER" id="PTHR10622">
    <property type="entry name" value="HET DOMAIN-CONTAINING PROTEIN"/>
    <property type="match status" value="1"/>
</dbReference>
<dbReference type="GeneID" id="36589753"/>
<feature type="domain" description="DUF8212" evidence="2">
    <location>
        <begin position="219"/>
        <end position="269"/>
    </location>
</feature>
<keyword evidence="4" id="KW-1185">Reference proteome</keyword>
<dbReference type="AlphaFoldDB" id="A0A2J6SK51"/>
<feature type="domain" description="Heterokaryon incompatibility" evidence="1">
    <location>
        <begin position="22"/>
        <end position="106"/>
    </location>
</feature>
<organism evidence="3 4">
    <name type="scientific">Hyaloscypha bicolor E</name>
    <dbReference type="NCBI Taxonomy" id="1095630"/>
    <lineage>
        <taxon>Eukaryota</taxon>
        <taxon>Fungi</taxon>
        <taxon>Dikarya</taxon>
        <taxon>Ascomycota</taxon>
        <taxon>Pezizomycotina</taxon>
        <taxon>Leotiomycetes</taxon>
        <taxon>Helotiales</taxon>
        <taxon>Hyaloscyphaceae</taxon>
        <taxon>Hyaloscypha</taxon>
        <taxon>Hyaloscypha bicolor</taxon>
    </lineage>
</organism>
<dbReference type="STRING" id="1095630.A0A2J6SK51"/>
<dbReference type="Pfam" id="PF06985">
    <property type="entry name" value="HET"/>
    <property type="match status" value="1"/>
</dbReference>
<accession>A0A2J6SK51</accession>
<evidence type="ECO:0000259" key="2">
    <source>
        <dbReference type="Pfam" id="PF26640"/>
    </source>
</evidence>
<sequence>MRLISTSTLTICEFVGSSTPPYGLLSHTWEEGEVSYQEMMAGSARTKRGYSKIEMACKLAKVEGIAYVWVDTCCIDKSSSVELSEAINSMFQWYKDSLICYAYLSDLRPFTDLSRTLKSCRWFTRGWTLQELIAPTNINFFDQNWGFIGNKKDLMEEVSSITGIGVLVLNHTTPLSSVTVATRMSWASYRQTTREEDMAYCLLGIFSVNMPLIYGEGSKAFTRLQEEIIRSICDLSIFAWKAVPDQDERHSRRYSGALAKSPKLFSSCRHIIRSKETRFHADFSVTNRGIRMPAGLIGLSIKNSQGCHYVLCLDCSTEGQSNSSLAIYLRKCGADLFIRDHPSSLATVTPESGNRYRFRTIYILSKLPESPCPLQDGFPSPDDDLVISRRVSAIRICLPPGLVVYNANPPSHRDSQDEVFFSTESTHDGWCAITIEGTLRLDGQHVPVSCFFACFGWNCRQKYLVSTLVNLSTCDPISINRLVSELEREQNDFIPWALEDLEYFGIPLQGFVTLEAAGHTFKLSHIAKKVFVPTICKSEMYQVEIFLD</sequence>
<dbReference type="InterPro" id="IPR058525">
    <property type="entry name" value="DUF8212"/>
</dbReference>
<gene>
    <name evidence="3" type="ORF">K444DRAFT_620283</name>
</gene>
<evidence type="ECO:0000313" key="4">
    <source>
        <dbReference type="Proteomes" id="UP000235371"/>
    </source>
</evidence>
<evidence type="ECO:0000313" key="3">
    <source>
        <dbReference type="EMBL" id="PMD51124.1"/>
    </source>
</evidence>
<dbReference type="PANTHER" id="PTHR10622:SF12">
    <property type="entry name" value="HET DOMAIN-CONTAINING PROTEIN"/>
    <property type="match status" value="1"/>
</dbReference>
<dbReference type="Pfam" id="PF26640">
    <property type="entry name" value="DUF8212"/>
    <property type="match status" value="1"/>
</dbReference>
<dbReference type="InParanoid" id="A0A2J6SK51"/>
<dbReference type="InterPro" id="IPR010730">
    <property type="entry name" value="HET"/>
</dbReference>
<dbReference type="Proteomes" id="UP000235371">
    <property type="component" value="Unassembled WGS sequence"/>
</dbReference>
<proteinExistence type="predicted"/>
<evidence type="ECO:0000259" key="1">
    <source>
        <dbReference type="Pfam" id="PF06985"/>
    </source>
</evidence>
<protein>
    <submittedName>
        <fullName evidence="3">HET-domain-containing protein</fullName>
    </submittedName>
</protein>
<reference evidence="3 4" key="1">
    <citation type="submission" date="2016-04" db="EMBL/GenBank/DDBJ databases">
        <title>A degradative enzymes factory behind the ericoid mycorrhizal symbiosis.</title>
        <authorList>
            <consortium name="DOE Joint Genome Institute"/>
            <person name="Martino E."/>
            <person name="Morin E."/>
            <person name="Grelet G."/>
            <person name="Kuo A."/>
            <person name="Kohler A."/>
            <person name="Daghino S."/>
            <person name="Barry K."/>
            <person name="Choi C."/>
            <person name="Cichocki N."/>
            <person name="Clum A."/>
            <person name="Copeland A."/>
            <person name="Hainaut M."/>
            <person name="Haridas S."/>
            <person name="Labutti K."/>
            <person name="Lindquist E."/>
            <person name="Lipzen A."/>
            <person name="Khouja H.-R."/>
            <person name="Murat C."/>
            <person name="Ohm R."/>
            <person name="Olson A."/>
            <person name="Spatafora J."/>
            <person name="Veneault-Fourrey C."/>
            <person name="Henrissat B."/>
            <person name="Grigoriev I."/>
            <person name="Martin F."/>
            <person name="Perotto S."/>
        </authorList>
    </citation>
    <scope>NUCLEOTIDE SEQUENCE [LARGE SCALE GENOMIC DNA]</scope>
    <source>
        <strain evidence="3 4">E</strain>
    </source>
</reference>